<evidence type="ECO:0000313" key="1">
    <source>
        <dbReference type="EMBL" id="CAD5230735.1"/>
    </source>
</evidence>
<evidence type="ECO:0000313" key="2">
    <source>
        <dbReference type="Proteomes" id="UP000614601"/>
    </source>
</evidence>
<protein>
    <recommendedName>
        <fullName evidence="3">F-box domain-containing protein</fullName>
    </recommendedName>
</protein>
<accession>A0A811LUM6</accession>
<proteinExistence type="predicted"/>
<dbReference type="SUPFAM" id="SSF81383">
    <property type="entry name" value="F-box domain"/>
    <property type="match status" value="1"/>
</dbReference>
<sequence length="169" mass="19765">MPDVVCLTMRTFAGQLPPESWHKVVNHMTSMNDMCSLAVVNKYFYKMVNTDFKQLCYDHIIYRLENECWAYALSQFESRAYNVMPDDFEMYRQNAVCCPFTGKMALKLENGYVVLSNIYFGLKQFTLLDFTPYTDTITRVNMINRGQQLLVRTPTVVLIYDLHTMKVTS</sequence>
<keyword evidence="2" id="KW-1185">Reference proteome</keyword>
<dbReference type="Proteomes" id="UP000614601">
    <property type="component" value="Unassembled WGS sequence"/>
</dbReference>
<dbReference type="AlphaFoldDB" id="A0A811LUM6"/>
<dbReference type="InterPro" id="IPR036047">
    <property type="entry name" value="F-box-like_dom_sf"/>
</dbReference>
<reference evidence="1" key="1">
    <citation type="submission" date="2020-09" db="EMBL/GenBank/DDBJ databases">
        <authorList>
            <person name="Kikuchi T."/>
        </authorList>
    </citation>
    <scope>NUCLEOTIDE SEQUENCE</scope>
    <source>
        <strain evidence="1">SH1</strain>
    </source>
</reference>
<gene>
    <name evidence="1" type="ORF">BOKJ2_LOCUS14290</name>
</gene>
<evidence type="ECO:0008006" key="3">
    <source>
        <dbReference type="Google" id="ProtNLM"/>
    </source>
</evidence>
<dbReference type="Proteomes" id="UP000783686">
    <property type="component" value="Unassembled WGS sequence"/>
</dbReference>
<dbReference type="EMBL" id="CAJFCW020000006">
    <property type="protein sequence ID" value="CAG9127909.1"/>
    <property type="molecule type" value="Genomic_DNA"/>
</dbReference>
<name>A0A811LUM6_9BILA</name>
<organism evidence="1 2">
    <name type="scientific">Bursaphelenchus okinawaensis</name>
    <dbReference type="NCBI Taxonomy" id="465554"/>
    <lineage>
        <taxon>Eukaryota</taxon>
        <taxon>Metazoa</taxon>
        <taxon>Ecdysozoa</taxon>
        <taxon>Nematoda</taxon>
        <taxon>Chromadorea</taxon>
        <taxon>Rhabditida</taxon>
        <taxon>Tylenchina</taxon>
        <taxon>Tylenchomorpha</taxon>
        <taxon>Aphelenchoidea</taxon>
        <taxon>Aphelenchoididae</taxon>
        <taxon>Bursaphelenchus</taxon>
    </lineage>
</organism>
<dbReference type="EMBL" id="CAJFDH010000006">
    <property type="protein sequence ID" value="CAD5230735.1"/>
    <property type="molecule type" value="Genomic_DNA"/>
</dbReference>
<comment type="caution">
    <text evidence="1">The sequence shown here is derived from an EMBL/GenBank/DDBJ whole genome shotgun (WGS) entry which is preliminary data.</text>
</comment>